<keyword evidence="3" id="KW-1185">Reference proteome</keyword>
<reference evidence="2 3" key="1">
    <citation type="submission" date="2017-05" db="EMBL/GenBank/DDBJ databases">
        <title>Functional genome analysis of Paenibacillus pasadenensis strain R16: insights on endophytic life style and antifungal activity.</title>
        <authorList>
            <person name="Passera A."/>
            <person name="Marcolungo L."/>
            <person name="Casati P."/>
            <person name="Brasca M."/>
            <person name="Quaglino F."/>
            <person name="Delledonne M."/>
        </authorList>
    </citation>
    <scope>NUCLEOTIDE SEQUENCE [LARGE SCALE GENOMIC DNA]</scope>
    <source>
        <strain evidence="2 3">R16</strain>
    </source>
</reference>
<proteinExistence type="predicted"/>
<dbReference type="EC" id="3.3.2.1" evidence="2"/>
<evidence type="ECO:0000259" key="1">
    <source>
        <dbReference type="Pfam" id="PF00857"/>
    </source>
</evidence>
<dbReference type="GO" id="GO:0008908">
    <property type="term" value="F:isochorismatase activity"/>
    <property type="evidence" value="ECO:0007669"/>
    <property type="project" value="UniProtKB-EC"/>
</dbReference>
<dbReference type="SUPFAM" id="SSF52499">
    <property type="entry name" value="Isochorismatase-like hydrolases"/>
    <property type="match status" value="1"/>
</dbReference>
<dbReference type="Proteomes" id="UP000234789">
    <property type="component" value="Unassembled WGS sequence"/>
</dbReference>
<name>A0A2N5N8R4_9BACL</name>
<dbReference type="EMBL" id="NFEZ01000003">
    <property type="protein sequence ID" value="PLT46699.1"/>
    <property type="molecule type" value="Genomic_DNA"/>
</dbReference>
<dbReference type="AlphaFoldDB" id="A0A2N5N8R4"/>
<evidence type="ECO:0000313" key="2">
    <source>
        <dbReference type="EMBL" id="PLT46699.1"/>
    </source>
</evidence>
<accession>A0A2N5N8R4</accession>
<dbReference type="InterPro" id="IPR000868">
    <property type="entry name" value="Isochorismatase-like_dom"/>
</dbReference>
<protein>
    <submittedName>
        <fullName evidence="2">Isochorismatase</fullName>
        <ecNumber evidence="2">3.3.2.1</ecNumber>
    </submittedName>
</protein>
<evidence type="ECO:0000313" key="3">
    <source>
        <dbReference type="Proteomes" id="UP000234789"/>
    </source>
</evidence>
<dbReference type="Gene3D" id="3.40.50.850">
    <property type="entry name" value="Isochorismatase-like"/>
    <property type="match status" value="1"/>
</dbReference>
<sequence>MMFTVDPTTTGIVLTDPQNEFLSPGHPGYELLKPVILQNNTVGNLVKLLQSAKQKGYKVFVSPHYLYPHDHKWQFKGAEETLLLSTYAYDRPDARSPVPPASGAAFVPDLLPFLEDGQTIIANAHKIASPATNDLCLQLRKQGVSKIVLAGVRIQCVRRIPYEASDRGGIRGRDRSGCDGGSCGRVQCRSRQFQRVRLGCLDDRAGSRQSIEPCRKANERPPVHGPGVFLCCRAIARKTKLWYHQKTSRFNFLLKSTVIASYL</sequence>
<feature type="domain" description="Isochorismatase-like" evidence="1">
    <location>
        <begin position="11"/>
        <end position="160"/>
    </location>
</feature>
<dbReference type="Pfam" id="PF00857">
    <property type="entry name" value="Isochorismatase"/>
    <property type="match status" value="1"/>
</dbReference>
<gene>
    <name evidence="2" type="ORF">B8V81_0923</name>
</gene>
<comment type="caution">
    <text evidence="2">The sequence shown here is derived from an EMBL/GenBank/DDBJ whole genome shotgun (WGS) entry which is preliminary data.</text>
</comment>
<keyword evidence="2" id="KW-0378">Hydrolase</keyword>
<dbReference type="InterPro" id="IPR036380">
    <property type="entry name" value="Isochorismatase-like_sf"/>
</dbReference>
<organism evidence="2 3">
    <name type="scientific">Paenibacillus pasadenensis</name>
    <dbReference type="NCBI Taxonomy" id="217090"/>
    <lineage>
        <taxon>Bacteria</taxon>
        <taxon>Bacillati</taxon>
        <taxon>Bacillota</taxon>
        <taxon>Bacilli</taxon>
        <taxon>Bacillales</taxon>
        <taxon>Paenibacillaceae</taxon>
        <taxon>Paenibacillus</taxon>
    </lineage>
</organism>